<gene>
    <name evidence="2" type="ORF">Syun_003862</name>
</gene>
<feature type="compositionally biased region" description="Polar residues" evidence="1">
    <location>
        <begin position="49"/>
        <end position="58"/>
    </location>
</feature>
<organism evidence="2 3">
    <name type="scientific">Stephania yunnanensis</name>
    <dbReference type="NCBI Taxonomy" id="152371"/>
    <lineage>
        <taxon>Eukaryota</taxon>
        <taxon>Viridiplantae</taxon>
        <taxon>Streptophyta</taxon>
        <taxon>Embryophyta</taxon>
        <taxon>Tracheophyta</taxon>
        <taxon>Spermatophyta</taxon>
        <taxon>Magnoliopsida</taxon>
        <taxon>Ranunculales</taxon>
        <taxon>Menispermaceae</taxon>
        <taxon>Menispermoideae</taxon>
        <taxon>Cissampelideae</taxon>
        <taxon>Stephania</taxon>
    </lineage>
</organism>
<proteinExistence type="predicted"/>
<accession>A0AAP0L4I9</accession>
<feature type="region of interest" description="Disordered" evidence="1">
    <location>
        <begin position="47"/>
        <end position="87"/>
    </location>
</feature>
<evidence type="ECO:0000313" key="2">
    <source>
        <dbReference type="EMBL" id="KAK9162960.1"/>
    </source>
</evidence>
<feature type="compositionally biased region" description="Low complexity" evidence="1">
    <location>
        <begin position="74"/>
        <end position="86"/>
    </location>
</feature>
<name>A0AAP0L4I9_9MAGN</name>
<reference evidence="2 3" key="1">
    <citation type="submission" date="2024-01" db="EMBL/GenBank/DDBJ databases">
        <title>Genome assemblies of Stephania.</title>
        <authorList>
            <person name="Yang L."/>
        </authorList>
    </citation>
    <scope>NUCLEOTIDE SEQUENCE [LARGE SCALE GENOMIC DNA]</scope>
    <source>
        <strain evidence="2">YNDBR</strain>
        <tissue evidence="2">Leaf</tissue>
    </source>
</reference>
<protein>
    <submittedName>
        <fullName evidence="2">Uncharacterized protein</fullName>
    </submittedName>
</protein>
<keyword evidence="3" id="KW-1185">Reference proteome</keyword>
<sequence length="99" mass="10822">MEALNGSTTYSSGYGYLHLHLPRVVSTDSTSVNYSCSIGQIGEIKRVSTKNSPNSNDNHNVHTMPEPRMLENTSCFGSTSSSPSMSNFPPIRLHVADKF</sequence>
<comment type="caution">
    <text evidence="2">The sequence shown here is derived from an EMBL/GenBank/DDBJ whole genome shotgun (WGS) entry which is preliminary data.</text>
</comment>
<dbReference type="EMBL" id="JBBNAF010000002">
    <property type="protein sequence ID" value="KAK9162960.1"/>
    <property type="molecule type" value="Genomic_DNA"/>
</dbReference>
<dbReference type="Proteomes" id="UP001420932">
    <property type="component" value="Unassembled WGS sequence"/>
</dbReference>
<evidence type="ECO:0000256" key="1">
    <source>
        <dbReference type="SAM" id="MobiDB-lite"/>
    </source>
</evidence>
<dbReference type="AlphaFoldDB" id="A0AAP0L4I9"/>
<evidence type="ECO:0000313" key="3">
    <source>
        <dbReference type="Proteomes" id="UP001420932"/>
    </source>
</evidence>